<evidence type="ECO:0000313" key="1">
    <source>
        <dbReference type="EMBL" id="KAF9792014.1"/>
    </source>
</evidence>
<proteinExistence type="predicted"/>
<feature type="non-terminal residue" evidence="1">
    <location>
        <position position="59"/>
    </location>
</feature>
<dbReference type="Proteomes" id="UP000736335">
    <property type="component" value="Unassembled WGS sequence"/>
</dbReference>
<protein>
    <recommendedName>
        <fullName evidence="3">HAT C-terminal dimerisation domain-containing protein</fullName>
    </recommendedName>
</protein>
<gene>
    <name evidence="1" type="ORF">BJ322DRAFT_976608</name>
</gene>
<reference evidence="1" key="1">
    <citation type="journal article" date="2020" name="Nat. Commun.">
        <title>Large-scale genome sequencing of mycorrhizal fungi provides insights into the early evolution of symbiotic traits.</title>
        <authorList>
            <person name="Miyauchi S."/>
            <person name="Kiss E."/>
            <person name="Kuo A."/>
            <person name="Drula E."/>
            <person name="Kohler A."/>
            <person name="Sanchez-Garcia M."/>
            <person name="Morin E."/>
            <person name="Andreopoulos B."/>
            <person name="Barry K.W."/>
            <person name="Bonito G."/>
            <person name="Buee M."/>
            <person name="Carver A."/>
            <person name="Chen C."/>
            <person name="Cichocki N."/>
            <person name="Clum A."/>
            <person name="Culley D."/>
            <person name="Crous P.W."/>
            <person name="Fauchery L."/>
            <person name="Girlanda M."/>
            <person name="Hayes R.D."/>
            <person name="Keri Z."/>
            <person name="LaButti K."/>
            <person name="Lipzen A."/>
            <person name="Lombard V."/>
            <person name="Magnuson J."/>
            <person name="Maillard F."/>
            <person name="Murat C."/>
            <person name="Nolan M."/>
            <person name="Ohm R.A."/>
            <person name="Pangilinan J."/>
            <person name="Pereira M.F."/>
            <person name="Perotto S."/>
            <person name="Peter M."/>
            <person name="Pfister S."/>
            <person name="Riley R."/>
            <person name="Sitrit Y."/>
            <person name="Stielow J.B."/>
            <person name="Szollosi G."/>
            <person name="Zifcakova L."/>
            <person name="Stursova M."/>
            <person name="Spatafora J.W."/>
            <person name="Tedersoo L."/>
            <person name="Vaario L.M."/>
            <person name="Yamada A."/>
            <person name="Yan M."/>
            <person name="Wang P."/>
            <person name="Xu J."/>
            <person name="Bruns T."/>
            <person name="Baldrian P."/>
            <person name="Vilgalys R."/>
            <person name="Dunand C."/>
            <person name="Henrissat B."/>
            <person name="Grigoriev I.V."/>
            <person name="Hibbett D."/>
            <person name="Nagy L.G."/>
            <person name="Martin F.M."/>
        </authorList>
    </citation>
    <scope>NUCLEOTIDE SEQUENCE</scope>
    <source>
        <strain evidence="1">UH-Tt-Lm1</strain>
    </source>
</reference>
<reference evidence="1" key="2">
    <citation type="submission" date="2020-11" db="EMBL/GenBank/DDBJ databases">
        <authorList>
            <consortium name="DOE Joint Genome Institute"/>
            <person name="Kuo A."/>
            <person name="Miyauchi S."/>
            <person name="Kiss E."/>
            <person name="Drula E."/>
            <person name="Kohler A."/>
            <person name="Sanchez-Garcia M."/>
            <person name="Andreopoulos B."/>
            <person name="Barry K.W."/>
            <person name="Bonito G."/>
            <person name="Buee M."/>
            <person name="Carver A."/>
            <person name="Chen C."/>
            <person name="Cichocki N."/>
            <person name="Clum A."/>
            <person name="Culley D."/>
            <person name="Crous P.W."/>
            <person name="Fauchery L."/>
            <person name="Girlanda M."/>
            <person name="Hayes R."/>
            <person name="Keri Z."/>
            <person name="Labutti K."/>
            <person name="Lipzen A."/>
            <person name="Lombard V."/>
            <person name="Magnuson J."/>
            <person name="Maillard F."/>
            <person name="Morin E."/>
            <person name="Murat C."/>
            <person name="Nolan M."/>
            <person name="Ohm R."/>
            <person name="Pangilinan J."/>
            <person name="Pereira M."/>
            <person name="Perotto S."/>
            <person name="Peter M."/>
            <person name="Riley R."/>
            <person name="Sitrit Y."/>
            <person name="Stielow B."/>
            <person name="Szollosi G."/>
            <person name="Zifcakova L."/>
            <person name="Stursova M."/>
            <person name="Spatafora J.W."/>
            <person name="Tedersoo L."/>
            <person name="Vaario L.-M."/>
            <person name="Yamada A."/>
            <person name="Yan M."/>
            <person name="Wang P."/>
            <person name="Xu J."/>
            <person name="Bruns T."/>
            <person name="Baldrian P."/>
            <person name="Vilgalys R."/>
            <person name="Henrissat B."/>
            <person name="Grigoriev I.V."/>
            <person name="Hibbett D."/>
            <person name="Nagy L.G."/>
            <person name="Martin F.M."/>
        </authorList>
    </citation>
    <scope>NUCLEOTIDE SEQUENCE</scope>
    <source>
        <strain evidence="1">UH-Tt-Lm1</strain>
    </source>
</reference>
<evidence type="ECO:0008006" key="3">
    <source>
        <dbReference type="Google" id="ProtNLM"/>
    </source>
</evidence>
<keyword evidence="2" id="KW-1185">Reference proteome</keyword>
<dbReference type="EMBL" id="WIUZ02000001">
    <property type="protein sequence ID" value="KAF9792014.1"/>
    <property type="molecule type" value="Genomic_DNA"/>
</dbReference>
<accession>A0A9P6LBQ1</accession>
<comment type="caution">
    <text evidence="1">The sequence shown here is derived from an EMBL/GenBank/DDBJ whole genome shotgun (WGS) entry which is preliminary data.</text>
</comment>
<sequence>ASSVDAERAFSGGRLQVNHLQHGTSSQTFKAQMAVGSWVGTDIFPTLEPFAKIIEKESS</sequence>
<dbReference type="OrthoDB" id="3268424at2759"/>
<dbReference type="AlphaFoldDB" id="A0A9P6LBQ1"/>
<organism evidence="1 2">
    <name type="scientific">Thelephora terrestris</name>
    <dbReference type="NCBI Taxonomy" id="56493"/>
    <lineage>
        <taxon>Eukaryota</taxon>
        <taxon>Fungi</taxon>
        <taxon>Dikarya</taxon>
        <taxon>Basidiomycota</taxon>
        <taxon>Agaricomycotina</taxon>
        <taxon>Agaricomycetes</taxon>
        <taxon>Thelephorales</taxon>
        <taxon>Thelephoraceae</taxon>
        <taxon>Thelephora</taxon>
    </lineage>
</organism>
<evidence type="ECO:0000313" key="2">
    <source>
        <dbReference type="Proteomes" id="UP000736335"/>
    </source>
</evidence>
<feature type="non-terminal residue" evidence="1">
    <location>
        <position position="1"/>
    </location>
</feature>
<name>A0A9P6LBQ1_9AGAM</name>